<protein>
    <submittedName>
        <fullName evidence="2">S100-A14</fullName>
    </submittedName>
</protein>
<reference evidence="2 3" key="1">
    <citation type="journal article" date="2021" name="Sci. Rep.">
        <title>Chromosome anchoring in Senegalese sole (Solea senegalensis) reveals sex-associated markers and genome rearrangements in flatfish.</title>
        <authorList>
            <person name="Guerrero-Cozar I."/>
            <person name="Gomez-Garrido J."/>
            <person name="Berbel C."/>
            <person name="Martinez-Blanch J.F."/>
            <person name="Alioto T."/>
            <person name="Claros M.G."/>
            <person name="Gagnaire P.A."/>
            <person name="Manchado M."/>
        </authorList>
    </citation>
    <scope>NUCLEOTIDE SEQUENCE [LARGE SCALE GENOMIC DNA]</scope>
    <source>
        <strain evidence="2">Sse05_10M</strain>
    </source>
</reference>
<keyword evidence="3" id="KW-1185">Reference proteome</keyword>
<dbReference type="EMBL" id="JAGKHQ010000013">
    <property type="protein sequence ID" value="KAG7499836.1"/>
    <property type="molecule type" value="Genomic_DNA"/>
</dbReference>
<evidence type="ECO:0000313" key="3">
    <source>
        <dbReference type="Proteomes" id="UP000693946"/>
    </source>
</evidence>
<dbReference type="InterPro" id="IPR013787">
    <property type="entry name" value="S100_Ca-bd_sub"/>
</dbReference>
<proteinExistence type="predicted"/>
<comment type="caution">
    <text evidence="2">The sequence shown here is derived from an EMBL/GenBank/DDBJ whole genome shotgun (WGS) entry which is preliminary data.</text>
</comment>
<accession>A0AAV6R3A3</accession>
<organism evidence="2 3">
    <name type="scientific">Solea senegalensis</name>
    <name type="common">Senegalese sole</name>
    <dbReference type="NCBI Taxonomy" id="28829"/>
    <lineage>
        <taxon>Eukaryota</taxon>
        <taxon>Metazoa</taxon>
        <taxon>Chordata</taxon>
        <taxon>Craniata</taxon>
        <taxon>Vertebrata</taxon>
        <taxon>Euteleostomi</taxon>
        <taxon>Actinopterygii</taxon>
        <taxon>Neopterygii</taxon>
        <taxon>Teleostei</taxon>
        <taxon>Neoteleostei</taxon>
        <taxon>Acanthomorphata</taxon>
        <taxon>Carangaria</taxon>
        <taxon>Pleuronectiformes</taxon>
        <taxon>Pleuronectoidei</taxon>
        <taxon>Soleidae</taxon>
        <taxon>Solea</taxon>
    </lineage>
</organism>
<name>A0AAV6R3A3_SOLSE</name>
<dbReference type="Pfam" id="PF01023">
    <property type="entry name" value="S_100"/>
    <property type="match status" value="1"/>
</dbReference>
<sequence length="103" mass="11218">MPQYSELENAIQTLVSQFYGSSKDNSPTLKVDEFKGMLSSQLPNLAKGFGSEQGLSKAMQLMGVGDGEGISFQNFWNLIQDLAKKQHCLTSPGRGTLCKCVVL</sequence>
<evidence type="ECO:0000259" key="1">
    <source>
        <dbReference type="SMART" id="SM01394"/>
    </source>
</evidence>
<dbReference type="AlphaFoldDB" id="A0AAV6R3A3"/>
<dbReference type="Proteomes" id="UP000693946">
    <property type="component" value="Linkage Group LG20"/>
</dbReference>
<evidence type="ECO:0000313" key="2">
    <source>
        <dbReference type="EMBL" id="KAG7499836.1"/>
    </source>
</evidence>
<feature type="domain" description="S100/CaBP-9k-type calcium binding subdomain" evidence="1">
    <location>
        <begin position="7"/>
        <end position="47"/>
    </location>
</feature>
<gene>
    <name evidence="2" type="ORF">JOB18_000889</name>
</gene>
<dbReference type="SMART" id="SM01394">
    <property type="entry name" value="S_100"/>
    <property type="match status" value="1"/>
</dbReference>